<proteinExistence type="predicted"/>
<name>A0ABR3X6M0_9PEZI</name>
<evidence type="ECO:0000256" key="1">
    <source>
        <dbReference type="SAM" id="MobiDB-lite"/>
    </source>
</evidence>
<evidence type="ECO:0000313" key="3">
    <source>
        <dbReference type="Proteomes" id="UP001586593"/>
    </source>
</evidence>
<dbReference type="Gene3D" id="2.170.150.70">
    <property type="match status" value="1"/>
</dbReference>
<organism evidence="2 3">
    <name type="scientific">Phialemonium thermophilum</name>
    <dbReference type="NCBI Taxonomy" id="223376"/>
    <lineage>
        <taxon>Eukaryota</taxon>
        <taxon>Fungi</taxon>
        <taxon>Dikarya</taxon>
        <taxon>Ascomycota</taxon>
        <taxon>Pezizomycotina</taxon>
        <taxon>Sordariomycetes</taxon>
        <taxon>Sordariomycetidae</taxon>
        <taxon>Cephalothecales</taxon>
        <taxon>Cephalothecaceae</taxon>
        <taxon>Phialemonium</taxon>
    </lineage>
</organism>
<sequence length="249" mass="27498">MSFSRPLRGGCHCGRNRYIVQAPQDATEVARVLFNTDPSHRAFLSTPLAAFLRVPLDWYRSMTFAFFPDETNAMIRRAYSSPRERHTLRHFCGFCGTPLTYWSENPRSEADYIQLALGSLSSEDLGDLEDMGLIPELDSSPPTPAPEYIEAEADADIQRSITGSGSSIVRETTGGLPWFDSLIAGSKLGNIRASKGSGQSRDGTVRYEWEIVEYTEDDDGGDGSSTPQSGKRKLGDREDDVEAMEGVQI</sequence>
<reference evidence="2 3" key="1">
    <citation type="journal article" date="2024" name="Commun. Biol.">
        <title>Comparative genomic analysis of thermophilic fungi reveals convergent evolutionary adaptations and gene losses.</title>
        <authorList>
            <person name="Steindorff A.S."/>
            <person name="Aguilar-Pontes M.V."/>
            <person name="Robinson A.J."/>
            <person name="Andreopoulos B."/>
            <person name="LaButti K."/>
            <person name="Kuo A."/>
            <person name="Mondo S."/>
            <person name="Riley R."/>
            <person name="Otillar R."/>
            <person name="Haridas S."/>
            <person name="Lipzen A."/>
            <person name="Grimwood J."/>
            <person name="Schmutz J."/>
            <person name="Clum A."/>
            <person name="Reid I.D."/>
            <person name="Moisan M.C."/>
            <person name="Butler G."/>
            <person name="Nguyen T.T.M."/>
            <person name="Dewar K."/>
            <person name="Conant G."/>
            <person name="Drula E."/>
            <person name="Henrissat B."/>
            <person name="Hansel C."/>
            <person name="Singer S."/>
            <person name="Hutchinson M.I."/>
            <person name="de Vries R.P."/>
            <person name="Natvig D.O."/>
            <person name="Powell A.J."/>
            <person name="Tsang A."/>
            <person name="Grigoriev I.V."/>
        </authorList>
    </citation>
    <scope>NUCLEOTIDE SEQUENCE [LARGE SCALE GENOMIC DNA]</scope>
    <source>
        <strain evidence="2 3">ATCC 24622</strain>
    </source>
</reference>
<protein>
    <recommendedName>
        <fullName evidence="4">CENP-V/GFA domain-containing protein</fullName>
    </recommendedName>
</protein>
<feature type="compositionally biased region" description="Acidic residues" evidence="1">
    <location>
        <begin position="212"/>
        <end position="221"/>
    </location>
</feature>
<accession>A0ABR3X6M0</accession>
<evidence type="ECO:0000313" key="2">
    <source>
        <dbReference type="EMBL" id="KAL1871290.1"/>
    </source>
</evidence>
<dbReference type="Proteomes" id="UP001586593">
    <property type="component" value="Unassembled WGS sequence"/>
</dbReference>
<keyword evidence="3" id="KW-1185">Reference proteome</keyword>
<dbReference type="EMBL" id="JAZHXJ010000159">
    <property type="protein sequence ID" value="KAL1871290.1"/>
    <property type="molecule type" value="Genomic_DNA"/>
</dbReference>
<feature type="region of interest" description="Disordered" evidence="1">
    <location>
        <begin position="212"/>
        <end position="249"/>
    </location>
</feature>
<evidence type="ECO:0008006" key="4">
    <source>
        <dbReference type="Google" id="ProtNLM"/>
    </source>
</evidence>
<comment type="caution">
    <text evidence="2">The sequence shown here is derived from an EMBL/GenBank/DDBJ whole genome shotgun (WGS) entry which is preliminary data.</text>
</comment>
<gene>
    <name evidence="2" type="ORF">VTK73DRAFT_2158</name>
</gene>